<protein>
    <submittedName>
        <fullName evidence="2">Uncharacterized protein</fullName>
    </submittedName>
</protein>
<proteinExistence type="predicted"/>
<name>A0A5B0WDZ9_RHITR</name>
<organism evidence="2 3">
    <name type="scientific">Rhizobium tropici</name>
    <dbReference type="NCBI Taxonomy" id="398"/>
    <lineage>
        <taxon>Bacteria</taxon>
        <taxon>Pseudomonadati</taxon>
        <taxon>Pseudomonadota</taxon>
        <taxon>Alphaproteobacteria</taxon>
        <taxon>Hyphomicrobiales</taxon>
        <taxon>Rhizobiaceae</taxon>
        <taxon>Rhizobium/Agrobacterium group</taxon>
        <taxon>Rhizobium</taxon>
    </lineage>
</organism>
<evidence type="ECO:0000313" key="2">
    <source>
        <dbReference type="EMBL" id="KAA1184728.1"/>
    </source>
</evidence>
<evidence type="ECO:0000256" key="1">
    <source>
        <dbReference type="SAM" id="MobiDB-lite"/>
    </source>
</evidence>
<feature type="region of interest" description="Disordered" evidence="1">
    <location>
        <begin position="19"/>
        <end position="51"/>
    </location>
</feature>
<gene>
    <name evidence="2" type="ORF">FP026_04990</name>
</gene>
<accession>A0A5B0WDZ9</accession>
<dbReference type="RefSeq" id="WP_149633509.1">
    <property type="nucleotide sequence ID" value="NZ_VNIP01000003.1"/>
</dbReference>
<evidence type="ECO:0000313" key="3">
    <source>
        <dbReference type="Proteomes" id="UP000323608"/>
    </source>
</evidence>
<dbReference type="EMBL" id="VNIP01000003">
    <property type="protein sequence ID" value="KAA1184728.1"/>
    <property type="molecule type" value="Genomic_DNA"/>
</dbReference>
<comment type="caution">
    <text evidence="2">The sequence shown here is derived from an EMBL/GenBank/DDBJ whole genome shotgun (WGS) entry which is preliminary data.</text>
</comment>
<dbReference type="AlphaFoldDB" id="A0A5B0WDZ9"/>
<sequence length="115" mass="12725">MKFLIVALLLAQHDLLLGRSTTNRTPSSGGTFLERNGGHDPGGTRENARAGNLRVRDQFRIASPNREGLILPDVIHQSQHSDRGHDDQRCQSYGTLYVWTCFNGKRISIANPGPC</sequence>
<reference evidence="2 3" key="1">
    <citation type="submission" date="2019-07" db="EMBL/GenBank/DDBJ databases">
        <title>The Draft Genome Sequence of Rhizobium tropici SARCC-755 Associated with Superior Nodulation on Pigeonpea (Cajanus cajan (L.) Millsp.).</title>
        <authorList>
            <person name="Bopape F.L."/>
            <person name="Hassen A.I."/>
            <person name="Swanevelder Z.H."/>
            <person name="Gwata E.T."/>
        </authorList>
    </citation>
    <scope>NUCLEOTIDE SEQUENCE [LARGE SCALE GENOMIC DNA]</scope>
    <source>
        <strain evidence="2 3">SARCC-755</strain>
    </source>
</reference>
<dbReference type="Proteomes" id="UP000323608">
    <property type="component" value="Unassembled WGS sequence"/>
</dbReference>
<feature type="compositionally biased region" description="Polar residues" evidence="1">
    <location>
        <begin position="19"/>
        <end position="30"/>
    </location>
</feature>
<feature type="compositionally biased region" description="Basic and acidic residues" evidence="1">
    <location>
        <begin position="36"/>
        <end position="51"/>
    </location>
</feature>